<evidence type="ECO:0000259" key="1">
    <source>
        <dbReference type="Pfam" id="PF13460"/>
    </source>
</evidence>
<organism evidence="2 3">
    <name type="scientific">Actinorhabdospora filicis</name>
    <dbReference type="NCBI Taxonomy" id="1785913"/>
    <lineage>
        <taxon>Bacteria</taxon>
        <taxon>Bacillati</taxon>
        <taxon>Actinomycetota</taxon>
        <taxon>Actinomycetes</taxon>
        <taxon>Micromonosporales</taxon>
        <taxon>Micromonosporaceae</taxon>
        <taxon>Actinorhabdospora</taxon>
    </lineage>
</organism>
<dbReference type="Pfam" id="PF13460">
    <property type="entry name" value="NAD_binding_10"/>
    <property type="match status" value="1"/>
</dbReference>
<comment type="caution">
    <text evidence="2">The sequence shown here is derived from an EMBL/GenBank/DDBJ whole genome shotgun (WGS) entry which is preliminary data.</text>
</comment>
<dbReference type="Gene3D" id="3.40.50.720">
    <property type="entry name" value="NAD(P)-binding Rossmann-like Domain"/>
    <property type="match status" value="1"/>
</dbReference>
<dbReference type="EMBL" id="BSTX01000004">
    <property type="protein sequence ID" value="GLZ80696.1"/>
    <property type="molecule type" value="Genomic_DNA"/>
</dbReference>
<gene>
    <name evidence="2" type="ORF">Afil01_55030</name>
</gene>
<dbReference type="RefSeq" id="WP_285665942.1">
    <property type="nucleotide sequence ID" value="NZ_BSTX01000004.1"/>
</dbReference>
<keyword evidence="3" id="KW-1185">Reference proteome</keyword>
<dbReference type="PANTHER" id="PTHR43355:SF2">
    <property type="entry name" value="FLAVIN REDUCTASE (NADPH)"/>
    <property type="match status" value="1"/>
</dbReference>
<accession>A0A9W6STY8</accession>
<dbReference type="InterPro" id="IPR051606">
    <property type="entry name" value="Polyketide_Oxido-like"/>
</dbReference>
<dbReference type="InterPro" id="IPR036291">
    <property type="entry name" value="NAD(P)-bd_dom_sf"/>
</dbReference>
<sequence length="201" mass="20305">MRIVVFGAAGRGGGAVVEEAVSRGHDVLAVARRPIEAKAPSAVGDITDAASVAALVSGADVVVSSVYDGNADATAFYTAAAESLVGGGVRTVHVTLSTLRGPSRLVDAPEFPEVYRGFNLGHAAGLERLAASGLEWTAISPVTDFDAEAGRSGGYELDSAALTGMEQLGERKVSFADFAIAVVDEAEKGAHVGSHIGVGPA</sequence>
<evidence type="ECO:0000313" key="3">
    <source>
        <dbReference type="Proteomes" id="UP001165079"/>
    </source>
</evidence>
<dbReference type="Proteomes" id="UP001165079">
    <property type="component" value="Unassembled WGS sequence"/>
</dbReference>
<dbReference type="SUPFAM" id="SSF51735">
    <property type="entry name" value="NAD(P)-binding Rossmann-fold domains"/>
    <property type="match status" value="1"/>
</dbReference>
<evidence type="ECO:0000313" key="2">
    <source>
        <dbReference type="EMBL" id="GLZ80696.1"/>
    </source>
</evidence>
<dbReference type="GO" id="GO:0016646">
    <property type="term" value="F:oxidoreductase activity, acting on the CH-NH group of donors, NAD or NADP as acceptor"/>
    <property type="evidence" value="ECO:0007669"/>
    <property type="project" value="TreeGrafter"/>
</dbReference>
<dbReference type="InterPro" id="IPR016040">
    <property type="entry name" value="NAD(P)-bd_dom"/>
</dbReference>
<dbReference type="PANTHER" id="PTHR43355">
    <property type="entry name" value="FLAVIN REDUCTASE (NADPH)"/>
    <property type="match status" value="1"/>
</dbReference>
<proteinExistence type="predicted"/>
<feature type="domain" description="NAD(P)-binding" evidence="1">
    <location>
        <begin position="7"/>
        <end position="184"/>
    </location>
</feature>
<reference evidence="2" key="1">
    <citation type="submission" date="2023-03" db="EMBL/GenBank/DDBJ databases">
        <title>Actinorhabdospora filicis NBRC 111898.</title>
        <authorList>
            <person name="Ichikawa N."/>
            <person name="Sato H."/>
            <person name="Tonouchi N."/>
        </authorList>
    </citation>
    <scope>NUCLEOTIDE SEQUENCE</scope>
    <source>
        <strain evidence="2">NBRC 111898</strain>
    </source>
</reference>
<name>A0A9W6STY8_9ACTN</name>
<dbReference type="AlphaFoldDB" id="A0A9W6STY8"/>
<protein>
    <submittedName>
        <fullName evidence="2">Epimerase/dehydratase</fullName>
    </submittedName>
</protein>